<organism evidence="4 5">
    <name type="scientific">Turnera subulata</name>
    <dbReference type="NCBI Taxonomy" id="218843"/>
    <lineage>
        <taxon>Eukaryota</taxon>
        <taxon>Viridiplantae</taxon>
        <taxon>Streptophyta</taxon>
        <taxon>Embryophyta</taxon>
        <taxon>Tracheophyta</taxon>
        <taxon>Spermatophyta</taxon>
        <taxon>Magnoliopsida</taxon>
        <taxon>eudicotyledons</taxon>
        <taxon>Gunneridae</taxon>
        <taxon>Pentapetalae</taxon>
        <taxon>rosids</taxon>
        <taxon>fabids</taxon>
        <taxon>Malpighiales</taxon>
        <taxon>Passifloraceae</taxon>
        <taxon>Turnera</taxon>
    </lineage>
</organism>
<dbReference type="PANTHER" id="PTHR10694:SF54">
    <property type="entry name" value="INACTIVE LYSINE-SPECIFIC DEMETHYLASE JMJ19-RELATED"/>
    <property type="match status" value="1"/>
</dbReference>
<dbReference type="PROSITE" id="PS51184">
    <property type="entry name" value="JMJC"/>
    <property type="match status" value="1"/>
</dbReference>
<dbReference type="Pfam" id="PF02928">
    <property type="entry name" value="zf-C5HC2"/>
    <property type="match status" value="1"/>
</dbReference>
<feature type="non-terminal residue" evidence="4">
    <location>
        <position position="785"/>
    </location>
</feature>
<keyword evidence="5" id="KW-1185">Reference proteome</keyword>
<feature type="region of interest" description="Disordered" evidence="1">
    <location>
        <begin position="106"/>
        <end position="137"/>
    </location>
</feature>
<feature type="domain" description="JmjN" evidence="2">
    <location>
        <begin position="190"/>
        <end position="231"/>
    </location>
</feature>
<evidence type="ECO:0000313" key="4">
    <source>
        <dbReference type="EMBL" id="KAJ4838522.1"/>
    </source>
</evidence>
<dbReference type="InterPro" id="IPR003349">
    <property type="entry name" value="JmjN"/>
</dbReference>
<name>A0A9Q0FXS5_9ROSI</name>
<dbReference type="InterPro" id="IPR004198">
    <property type="entry name" value="Znf_C5HC2"/>
</dbReference>
<dbReference type="PROSITE" id="PS51183">
    <property type="entry name" value="JMJN"/>
    <property type="match status" value="1"/>
</dbReference>
<reference evidence="4" key="2">
    <citation type="journal article" date="2023" name="Plants (Basel)">
        <title>Annotation of the Turnera subulata (Passifloraceae) Draft Genome Reveals the S-Locus Evolved after the Divergence of Turneroideae from Passifloroideae in a Stepwise Manner.</title>
        <authorList>
            <person name="Henning P.M."/>
            <person name="Roalson E.H."/>
            <person name="Mir W."/>
            <person name="McCubbin A.G."/>
            <person name="Shore J.S."/>
        </authorList>
    </citation>
    <scope>NUCLEOTIDE SEQUENCE</scope>
    <source>
        <strain evidence="4">F60SS</strain>
    </source>
</reference>
<gene>
    <name evidence="4" type="ORF">Tsubulata_039157</name>
</gene>
<dbReference type="Gene3D" id="2.60.120.650">
    <property type="entry name" value="Cupin"/>
    <property type="match status" value="1"/>
</dbReference>
<dbReference type="PANTHER" id="PTHR10694">
    <property type="entry name" value="LYSINE-SPECIFIC DEMETHYLASE"/>
    <property type="match status" value="1"/>
</dbReference>
<evidence type="ECO:0000313" key="5">
    <source>
        <dbReference type="Proteomes" id="UP001141552"/>
    </source>
</evidence>
<protein>
    <recommendedName>
        <fullName evidence="6">JmjC domain-containing protein</fullName>
    </recommendedName>
</protein>
<evidence type="ECO:0008006" key="6">
    <source>
        <dbReference type="Google" id="ProtNLM"/>
    </source>
</evidence>
<dbReference type="Pfam" id="PF02375">
    <property type="entry name" value="JmjN"/>
    <property type="match status" value="1"/>
</dbReference>
<comment type="caution">
    <text evidence="4">The sequence shown here is derived from an EMBL/GenBank/DDBJ whole genome shotgun (WGS) entry which is preliminary data.</text>
</comment>
<evidence type="ECO:0000259" key="2">
    <source>
        <dbReference type="PROSITE" id="PS51183"/>
    </source>
</evidence>
<dbReference type="InterPro" id="IPR003347">
    <property type="entry name" value="JmjC_dom"/>
</dbReference>
<dbReference type="AlphaFoldDB" id="A0A9Q0FXS5"/>
<dbReference type="SMART" id="SM00558">
    <property type="entry name" value="JmjC"/>
    <property type="match status" value="1"/>
</dbReference>
<evidence type="ECO:0000256" key="1">
    <source>
        <dbReference type="SAM" id="MobiDB-lite"/>
    </source>
</evidence>
<reference evidence="4" key="1">
    <citation type="submission" date="2022-02" db="EMBL/GenBank/DDBJ databases">
        <authorList>
            <person name="Henning P.M."/>
            <person name="McCubbin A.G."/>
            <person name="Shore J.S."/>
        </authorList>
    </citation>
    <scope>NUCLEOTIDE SEQUENCE</scope>
    <source>
        <strain evidence="4">F60SS</strain>
        <tissue evidence="4">Leaves</tissue>
    </source>
</reference>
<dbReference type="EMBL" id="JAKUCV010003531">
    <property type="protein sequence ID" value="KAJ4838522.1"/>
    <property type="molecule type" value="Genomic_DNA"/>
</dbReference>
<feature type="domain" description="JmjC" evidence="3">
    <location>
        <begin position="390"/>
        <end position="551"/>
    </location>
</feature>
<sequence>MSTHRCMVPSKLTKSGSVTIPVTVFFPKRAVVFWGGRLKAIVFQLLMGKKRVRSDLRKENEVELSVPPGFSCLSAFWLKRVEKSEEPCKESSPMDYTLRMTDVTTKDTSVQPQPAMPDDQNEESNSKHADGDLLPSRTPLPKGVVRGCPDCSNCLKVDLAVSSFLFKLRDLEVTANWRPKDAKKDVLEEVPVFHPTEEEFRDTIKYMASIRFKAESYGICRIVPPPSWNPPCIIKEKNVWEKSSCFAEVQRVDTLLDQRTPMKKAKTSSSMKSSSMMDSELRVDNGCTMNPNEVGCSGPEFTLETFKKNADEFKSQYFCRSSVDSLDPNASQGQWEPSLENIEGEYRRIVEEPTEEIEVLYGDLDTAVFGSGFPVRSKVPKFSDDDQFLKSGWNLNNISALPGSLLHFESSKTSNLLVPRLKIGMCFSSFCWKVEEHHLYSVCYMHLGCPKVWYCFPGSYTSEYELARKRNLPDLPEKHLHDKMTTEPCISTLKSKGIPVYQCIQHPGEFVLVLPGAYYSGFDSGFSCTEVVNIAPLDWLPHGQNVVELYCQQRRRTSISHDKLLFSAAREAVKAQWEISVLRKNTFHNLRWKDACTVDGILVKALKSRIKFEVNRRTCLCIPSQAQKMDENFDTTSKKECCICFYDLHLSAARCPCSADRYSCLDHAKQLCSCAWSNRIFLFRYKISELDVLVEALEGKLPAVYAWAKDHLKLNICSYMAQKKGGLLVVQNQKREKANLNLQQLPAMMGVLVLASRENKVSITGRKNLWMHKSWRRTQQQYRSP</sequence>
<dbReference type="Proteomes" id="UP001141552">
    <property type="component" value="Unassembled WGS sequence"/>
</dbReference>
<dbReference type="GO" id="GO:0005634">
    <property type="term" value="C:nucleus"/>
    <property type="evidence" value="ECO:0007669"/>
    <property type="project" value="TreeGrafter"/>
</dbReference>
<dbReference type="GO" id="GO:0000785">
    <property type="term" value="C:chromatin"/>
    <property type="evidence" value="ECO:0007669"/>
    <property type="project" value="TreeGrafter"/>
</dbReference>
<accession>A0A9Q0FXS5</accession>
<dbReference type="GO" id="GO:0010468">
    <property type="term" value="P:regulation of gene expression"/>
    <property type="evidence" value="ECO:0007669"/>
    <property type="project" value="TreeGrafter"/>
</dbReference>
<dbReference type="GO" id="GO:0034647">
    <property type="term" value="F:histone H3K4me/H3K4me2/H3K4me3 demethylase activity"/>
    <property type="evidence" value="ECO:0007669"/>
    <property type="project" value="TreeGrafter"/>
</dbReference>
<dbReference type="SMART" id="SM00545">
    <property type="entry name" value="JmjN"/>
    <property type="match status" value="1"/>
</dbReference>
<dbReference type="SUPFAM" id="SSF51197">
    <property type="entry name" value="Clavaminate synthase-like"/>
    <property type="match status" value="1"/>
</dbReference>
<proteinExistence type="predicted"/>
<dbReference type="OrthoDB" id="1678912at2759"/>
<dbReference type="Pfam" id="PF02373">
    <property type="entry name" value="JmjC"/>
    <property type="match status" value="1"/>
</dbReference>
<evidence type="ECO:0000259" key="3">
    <source>
        <dbReference type="PROSITE" id="PS51184"/>
    </source>
</evidence>